<accession>A0ABT0NK84</accession>
<protein>
    <recommendedName>
        <fullName evidence="3">Bacteriocin</fullName>
    </recommendedName>
</protein>
<dbReference type="Proteomes" id="UP001056693">
    <property type="component" value="Unassembled WGS sequence"/>
</dbReference>
<keyword evidence="2" id="KW-1185">Reference proteome</keyword>
<sequence length="87" mass="9581">MYKINVNEFVKNNSAKIISTDQLKEINGGCSRITIGRCLKNGTYYVASVSGKCSSYSKHLSNAYSSAKNSKMSNGQYYDWPDGSIHG</sequence>
<evidence type="ECO:0000313" key="1">
    <source>
        <dbReference type="EMBL" id="MCL3788586.1"/>
    </source>
</evidence>
<name>A0ABT0NK84_9FIRM</name>
<comment type="caution">
    <text evidence="1">The sequence shown here is derived from an EMBL/GenBank/DDBJ whole genome shotgun (WGS) entry which is preliminary data.</text>
</comment>
<evidence type="ECO:0000313" key="2">
    <source>
        <dbReference type="Proteomes" id="UP001056693"/>
    </source>
</evidence>
<evidence type="ECO:0008006" key="3">
    <source>
        <dbReference type="Google" id="ProtNLM"/>
    </source>
</evidence>
<proteinExistence type="predicted"/>
<dbReference type="RefSeq" id="WP_249377401.1">
    <property type="nucleotide sequence ID" value="NZ_SNUZ01000018.1"/>
</dbReference>
<reference evidence="1 2" key="1">
    <citation type="submission" date="2019-03" db="EMBL/GenBank/DDBJ databases">
        <authorList>
            <person name="Molinero N."/>
            <person name="Sanchez B."/>
            <person name="Walker A."/>
            <person name="Duncan S."/>
            <person name="Delgado S."/>
            <person name="Margolles A."/>
        </authorList>
    </citation>
    <scope>NUCLEOTIDE SEQUENCE [LARGE SCALE GENOMIC DNA]</scope>
    <source>
        <strain evidence="1 2">IPLA60002</strain>
    </source>
</reference>
<gene>
    <name evidence="1" type="ORF">E2N93_11430</name>
</gene>
<organism evidence="1 2">
    <name type="scientific">Ruminococcus bromii</name>
    <dbReference type="NCBI Taxonomy" id="40518"/>
    <lineage>
        <taxon>Bacteria</taxon>
        <taxon>Bacillati</taxon>
        <taxon>Bacillota</taxon>
        <taxon>Clostridia</taxon>
        <taxon>Eubacteriales</taxon>
        <taxon>Oscillospiraceae</taxon>
        <taxon>Ruminococcus</taxon>
    </lineage>
</organism>
<dbReference type="EMBL" id="SNUZ01000018">
    <property type="protein sequence ID" value="MCL3788586.1"/>
    <property type="molecule type" value="Genomic_DNA"/>
</dbReference>